<evidence type="ECO:0000313" key="3">
    <source>
        <dbReference type="WBParaSite" id="GPLIN_000581800"/>
    </source>
</evidence>
<evidence type="ECO:0000256" key="1">
    <source>
        <dbReference type="SAM" id="SignalP"/>
    </source>
</evidence>
<reference evidence="3" key="2">
    <citation type="submission" date="2016-06" db="UniProtKB">
        <authorList>
            <consortium name="WormBaseParasite"/>
        </authorList>
    </citation>
    <scope>IDENTIFICATION</scope>
</reference>
<name>A0A183BYX7_GLOPA</name>
<feature type="signal peptide" evidence="1">
    <location>
        <begin position="1"/>
        <end position="20"/>
    </location>
</feature>
<keyword evidence="1" id="KW-0732">Signal</keyword>
<dbReference type="Proteomes" id="UP000050741">
    <property type="component" value="Unassembled WGS sequence"/>
</dbReference>
<accession>A0A183BYX7</accession>
<evidence type="ECO:0000313" key="2">
    <source>
        <dbReference type="Proteomes" id="UP000050741"/>
    </source>
</evidence>
<feature type="chain" id="PRO_5008146838" evidence="1">
    <location>
        <begin position="21"/>
        <end position="67"/>
    </location>
</feature>
<dbReference type="WBParaSite" id="GPLIN_000581800">
    <property type="protein sequence ID" value="GPLIN_000581800"/>
    <property type="gene ID" value="GPLIN_000581800"/>
</dbReference>
<sequence length="67" mass="7019">MKLRILLLLLLTVALCSVMAANVARTAVANGGMDTGRGGSRLARQKRDCNRSNCTPGFCLLGHCTAG</sequence>
<proteinExistence type="predicted"/>
<protein>
    <submittedName>
        <fullName evidence="3">Alpha-conotoxin-like</fullName>
    </submittedName>
</protein>
<reference evidence="2" key="1">
    <citation type="submission" date="2014-05" db="EMBL/GenBank/DDBJ databases">
        <title>The genome and life-stage specific transcriptomes of Globodera pallida elucidate key aspects of plant parasitism by a cyst nematode.</title>
        <authorList>
            <person name="Cotton J.A."/>
            <person name="Lilley C.J."/>
            <person name="Jones L.M."/>
            <person name="Kikuchi T."/>
            <person name="Reid A.J."/>
            <person name="Thorpe P."/>
            <person name="Tsai I.J."/>
            <person name="Beasley H."/>
            <person name="Blok V."/>
            <person name="Cock P.J.A."/>
            <person name="Van den Akker S.E."/>
            <person name="Holroyd N."/>
            <person name="Hunt M."/>
            <person name="Mantelin S."/>
            <person name="Naghra H."/>
            <person name="Pain A."/>
            <person name="Palomares-Rius J.E."/>
            <person name="Zarowiecki M."/>
            <person name="Berriman M."/>
            <person name="Jones J.T."/>
            <person name="Urwin P.E."/>
        </authorList>
    </citation>
    <scope>NUCLEOTIDE SEQUENCE [LARGE SCALE GENOMIC DNA]</scope>
    <source>
        <strain evidence="2">Lindley</strain>
    </source>
</reference>
<dbReference type="AlphaFoldDB" id="A0A183BYX7"/>
<keyword evidence="2" id="KW-1185">Reference proteome</keyword>
<organism evidence="2 3">
    <name type="scientific">Globodera pallida</name>
    <name type="common">Potato cyst nematode worm</name>
    <name type="synonym">Heterodera pallida</name>
    <dbReference type="NCBI Taxonomy" id="36090"/>
    <lineage>
        <taxon>Eukaryota</taxon>
        <taxon>Metazoa</taxon>
        <taxon>Ecdysozoa</taxon>
        <taxon>Nematoda</taxon>
        <taxon>Chromadorea</taxon>
        <taxon>Rhabditida</taxon>
        <taxon>Tylenchina</taxon>
        <taxon>Tylenchomorpha</taxon>
        <taxon>Tylenchoidea</taxon>
        <taxon>Heteroderidae</taxon>
        <taxon>Heteroderinae</taxon>
        <taxon>Globodera</taxon>
    </lineage>
</organism>